<dbReference type="Proteomes" id="UP000182771">
    <property type="component" value="Unassembled WGS sequence"/>
</dbReference>
<evidence type="ECO:0000313" key="1">
    <source>
        <dbReference type="EMBL" id="SDW65421.1"/>
    </source>
</evidence>
<evidence type="ECO:0000313" key="2">
    <source>
        <dbReference type="Proteomes" id="UP000182771"/>
    </source>
</evidence>
<keyword evidence="2" id="KW-1185">Reference proteome</keyword>
<sequence length="99" mass="10851">MILKIVKGKLDLLNDNGGKLRTIAEKNVVDAALSNDEKQILITYSNGKTDLCNDYGGRKSTIAESNVVKAIFHGTDVLITLKNGDMELRNQYGGKIRSI</sequence>
<dbReference type="OrthoDB" id="1150220at2"/>
<dbReference type="GeneID" id="85016944"/>
<dbReference type="RefSeq" id="WP_016420478.1">
    <property type="nucleotide sequence ID" value="NZ_CALGWW010000086.1"/>
</dbReference>
<dbReference type="AlphaFoldDB" id="A0A1H2VAQ6"/>
<organism evidence="1 2">
    <name type="scientific">Capnocytophaga granulosa</name>
    <dbReference type="NCBI Taxonomy" id="45242"/>
    <lineage>
        <taxon>Bacteria</taxon>
        <taxon>Pseudomonadati</taxon>
        <taxon>Bacteroidota</taxon>
        <taxon>Flavobacteriia</taxon>
        <taxon>Flavobacteriales</taxon>
        <taxon>Flavobacteriaceae</taxon>
        <taxon>Capnocytophaga</taxon>
    </lineage>
</organism>
<comment type="caution">
    <text evidence="1">The sequence shown here is derived from an EMBL/GenBank/DDBJ whole genome shotgun (WGS) entry which is preliminary data.</text>
</comment>
<accession>A0A1H2VAQ6</accession>
<gene>
    <name evidence="1" type="ORF">SAMN05444420_103123</name>
</gene>
<dbReference type="EMBL" id="FNND01000003">
    <property type="protein sequence ID" value="SDW65421.1"/>
    <property type="molecule type" value="Genomic_DNA"/>
</dbReference>
<name>A0A1H2VAQ6_9FLAO</name>
<proteinExistence type="predicted"/>
<protein>
    <submittedName>
        <fullName evidence="1">Uncharacterized protein</fullName>
    </submittedName>
</protein>
<reference evidence="1 2" key="1">
    <citation type="submission" date="2016-10" db="EMBL/GenBank/DDBJ databases">
        <authorList>
            <person name="Varghese N."/>
            <person name="Submissions S."/>
        </authorList>
    </citation>
    <scope>NUCLEOTIDE SEQUENCE [LARGE SCALE GENOMIC DNA]</scope>
    <source>
        <strain evidence="1 2">DSM 11449</strain>
    </source>
</reference>